<dbReference type="GO" id="GO:0005506">
    <property type="term" value="F:iron ion binding"/>
    <property type="evidence" value="ECO:0007669"/>
    <property type="project" value="InterPro"/>
</dbReference>
<organism evidence="1 2">
    <name type="scientific">Frigoriglobus tundricola</name>
    <dbReference type="NCBI Taxonomy" id="2774151"/>
    <lineage>
        <taxon>Bacteria</taxon>
        <taxon>Pseudomonadati</taxon>
        <taxon>Planctomycetota</taxon>
        <taxon>Planctomycetia</taxon>
        <taxon>Gemmatales</taxon>
        <taxon>Gemmataceae</taxon>
        <taxon>Frigoriglobus</taxon>
    </lineage>
</organism>
<dbReference type="PROSITE" id="PS51009">
    <property type="entry name" value="CYTCII"/>
    <property type="match status" value="1"/>
</dbReference>
<dbReference type="InterPro" id="IPR010980">
    <property type="entry name" value="Cyt_c/b562"/>
</dbReference>
<reference evidence="2" key="1">
    <citation type="submission" date="2020-05" db="EMBL/GenBank/DDBJ databases">
        <title>Frigoriglobus tundricola gen. nov., sp. nov., a psychrotolerant cellulolytic planctomycete of the family Gemmataceae with two divergent copies of 16S rRNA gene.</title>
        <authorList>
            <person name="Kulichevskaya I.S."/>
            <person name="Ivanova A.A."/>
            <person name="Naumoff D.G."/>
            <person name="Beletsky A.V."/>
            <person name="Rijpstra W.I.C."/>
            <person name="Sinninghe Damste J.S."/>
            <person name="Mardanov A.V."/>
            <person name="Ravin N.V."/>
            <person name="Dedysh S.N."/>
        </authorList>
    </citation>
    <scope>NUCLEOTIDE SEQUENCE [LARGE SCALE GENOMIC DNA]</scope>
    <source>
        <strain evidence="2">PL17</strain>
    </source>
</reference>
<sequence length="177" mass="18819">MLDRWVWCSPFAVRVTVTRAATVWLRVSQGCSMLRKLLKVTLAGSIGMLALVLAQTETVKADDKDKKADKKLTTKQIMGIGHKGADALFGKVQTAVKAKKWEDAVEPAKELAANGSLFPKATPPKGDAKSWEDLAGKYADNTKALSDAVEKKDADAAAKAGKAIGSSCGACHKAHKP</sequence>
<dbReference type="Gene3D" id="1.20.120.10">
    <property type="entry name" value="Cytochrome c/b562"/>
    <property type="match status" value="1"/>
</dbReference>
<dbReference type="GO" id="GO:0009055">
    <property type="term" value="F:electron transfer activity"/>
    <property type="evidence" value="ECO:0007669"/>
    <property type="project" value="InterPro"/>
</dbReference>
<proteinExistence type="predicted"/>
<dbReference type="EMBL" id="CP053452">
    <property type="protein sequence ID" value="QJW99352.1"/>
    <property type="molecule type" value="Genomic_DNA"/>
</dbReference>
<evidence type="ECO:0000313" key="2">
    <source>
        <dbReference type="Proteomes" id="UP000503447"/>
    </source>
</evidence>
<gene>
    <name evidence="1" type="ORF">FTUN_6960</name>
</gene>
<dbReference type="AlphaFoldDB" id="A0A6M5Z2E6"/>
<evidence type="ECO:0000313" key="1">
    <source>
        <dbReference type="EMBL" id="QJW99352.1"/>
    </source>
</evidence>
<dbReference type="GO" id="GO:0022900">
    <property type="term" value="P:electron transport chain"/>
    <property type="evidence" value="ECO:0007669"/>
    <property type="project" value="InterPro"/>
</dbReference>
<dbReference type="SUPFAM" id="SSF47175">
    <property type="entry name" value="Cytochromes"/>
    <property type="match status" value="1"/>
</dbReference>
<accession>A0A6M5Z2E6</accession>
<dbReference type="KEGG" id="ftj:FTUN_6960"/>
<protein>
    <recommendedName>
        <fullName evidence="3">Cytochrome c</fullName>
    </recommendedName>
</protein>
<evidence type="ECO:0008006" key="3">
    <source>
        <dbReference type="Google" id="ProtNLM"/>
    </source>
</evidence>
<dbReference type="GO" id="GO:0020037">
    <property type="term" value="F:heme binding"/>
    <property type="evidence" value="ECO:0007669"/>
    <property type="project" value="InterPro"/>
</dbReference>
<dbReference type="InterPro" id="IPR002321">
    <property type="entry name" value="Cyt_c_II"/>
</dbReference>
<name>A0A6M5Z2E6_9BACT</name>
<dbReference type="Proteomes" id="UP000503447">
    <property type="component" value="Chromosome"/>
</dbReference>
<keyword evidence="2" id="KW-1185">Reference proteome</keyword>